<dbReference type="InterPro" id="IPR000160">
    <property type="entry name" value="GGDEF_dom"/>
</dbReference>
<evidence type="ECO:0000256" key="3">
    <source>
        <dbReference type="ARBA" id="ARBA00034247"/>
    </source>
</evidence>
<dbReference type="InterPro" id="IPR043128">
    <property type="entry name" value="Rev_trsase/Diguanyl_cyclase"/>
</dbReference>
<comment type="caution">
    <text evidence="8">The sequence shown here is derived from an EMBL/GenBank/DDBJ whole genome shotgun (WGS) entry which is preliminary data.</text>
</comment>
<feature type="transmembrane region" description="Helical" evidence="4">
    <location>
        <begin position="23"/>
        <end position="45"/>
    </location>
</feature>
<dbReference type="Gene3D" id="3.30.70.270">
    <property type="match status" value="1"/>
</dbReference>
<dbReference type="RefSeq" id="WP_058525923.1">
    <property type="nucleotide sequence ID" value="NZ_CAAAHY010000008.1"/>
</dbReference>
<dbReference type="STRING" id="448.Lery_0749"/>
<evidence type="ECO:0000313" key="9">
    <source>
        <dbReference type="Proteomes" id="UP000054773"/>
    </source>
</evidence>
<keyword evidence="4" id="KW-0472">Membrane</keyword>
<reference evidence="8 9" key="1">
    <citation type="submission" date="2015-11" db="EMBL/GenBank/DDBJ databases">
        <title>Genomic analysis of 38 Legionella species identifies large and diverse effector repertoires.</title>
        <authorList>
            <person name="Burstein D."/>
            <person name="Amaro F."/>
            <person name="Zusman T."/>
            <person name="Lifshitz Z."/>
            <person name="Cohen O."/>
            <person name="Gilbert J.A."/>
            <person name="Pupko T."/>
            <person name="Shuman H.A."/>
            <person name="Segal G."/>
        </authorList>
    </citation>
    <scope>NUCLEOTIDE SEQUENCE [LARGE SCALE GENOMIC DNA]</scope>
    <source>
        <strain evidence="8 9">SE-32A-C8</strain>
    </source>
</reference>
<dbReference type="GO" id="GO:0052621">
    <property type="term" value="F:diguanylate cyclase activity"/>
    <property type="evidence" value="ECO:0007669"/>
    <property type="project" value="UniProtKB-EC"/>
</dbReference>
<feature type="transmembrane region" description="Helical" evidence="4">
    <location>
        <begin position="166"/>
        <end position="184"/>
    </location>
</feature>
<feature type="transmembrane region" description="Helical" evidence="4">
    <location>
        <begin position="86"/>
        <end position="110"/>
    </location>
</feature>
<dbReference type="SUPFAM" id="SSF55785">
    <property type="entry name" value="PYP-like sensor domain (PAS domain)"/>
    <property type="match status" value="1"/>
</dbReference>
<feature type="domain" description="PAS" evidence="5">
    <location>
        <begin position="212"/>
        <end position="282"/>
    </location>
</feature>
<accession>A0A0W0TSK4</accession>
<dbReference type="PROSITE" id="PS50112">
    <property type="entry name" value="PAS"/>
    <property type="match status" value="1"/>
</dbReference>
<gene>
    <name evidence="8" type="ORF">Lery_0749</name>
</gene>
<dbReference type="InterPro" id="IPR029787">
    <property type="entry name" value="Nucleotide_cyclase"/>
</dbReference>
<dbReference type="SUPFAM" id="SSF55073">
    <property type="entry name" value="Nucleotide cyclase"/>
    <property type="match status" value="1"/>
</dbReference>
<evidence type="ECO:0000259" key="7">
    <source>
        <dbReference type="PROSITE" id="PS50887"/>
    </source>
</evidence>
<dbReference type="FunFam" id="3.30.70.270:FF:000001">
    <property type="entry name" value="Diguanylate cyclase domain protein"/>
    <property type="match status" value="1"/>
</dbReference>
<feature type="domain" description="PAC" evidence="6">
    <location>
        <begin position="286"/>
        <end position="338"/>
    </location>
</feature>
<comment type="catalytic activity">
    <reaction evidence="3">
        <text>2 GTP = 3',3'-c-di-GMP + 2 diphosphate</text>
        <dbReference type="Rhea" id="RHEA:24898"/>
        <dbReference type="ChEBI" id="CHEBI:33019"/>
        <dbReference type="ChEBI" id="CHEBI:37565"/>
        <dbReference type="ChEBI" id="CHEBI:58805"/>
        <dbReference type="EC" id="2.7.7.65"/>
    </reaction>
</comment>
<dbReference type="CDD" id="cd01949">
    <property type="entry name" value="GGDEF"/>
    <property type="match status" value="1"/>
</dbReference>
<keyword evidence="4" id="KW-1133">Transmembrane helix</keyword>
<evidence type="ECO:0000256" key="1">
    <source>
        <dbReference type="ARBA" id="ARBA00001946"/>
    </source>
</evidence>
<protein>
    <recommendedName>
        <fullName evidence="2">diguanylate cyclase</fullName>
        <ecNumber evidence="2">2.7.7.65</ecNumber>
    </recommendedName>
</protein>
<dbReference type="PATRIC" id="fig|448.7.peg.783"/>
<dbReference type="PROSITE" id="PS50113">
    <property type="entry name" value="PAC"/>
    <property type="match status" value="1"/>
</dbReference>
<feature type="transmembrane region" description="Helical" evidence="4">
    <location>
        <begin position="141"/>
        <end position="160"/>
    </location>
</feature>
<dbReference type="Proteomes" id="UP000054773">
    <property type="component" value="Unassembled WGS sequence"/>
</dbReference>
<dbReference type="AlphaFoldDB" id="A0A0W0TSK4"/>
<name>A0A0W0TSK4_LEGER</name>
<dbReference type="OrthoDB" id="9812260at2"/>
<dbReference type="PANTHER" id="PTHR45138:SF9">
    <property type="entry name" value="DIGUANYLATE CYCLASE DGCM-RELATED"/>
    <property type="match status" value="1"/>
</dbReference>
<organism evidence="8 9">
    <name type="scientific">Legionella erythra</name>
    <dbReference type="NCBI Taxonomy" id="448"/>
    <lineage>
        <taxon>Bacteria</taxon>
        <taxon>Pseudomonadati</taxon>
        <taxon>Pseudomonadota</taxon>
        <taxon>Gammaproteobacteria</taxon>
        <taxon>Legionellales</taxon>
        <taxon>Legionellaceae</taxon>
        <taxon>Legionella</taxon>
    </lineage>
</organism>
<dbReference type="NCBIfam" id="TIGR00254">
    <property type="entry name" value="GGDEF"/>
    <property type="match status" value="1"/>
</dbReference>
<dbReference type="InterPro" id="IPR050469">
    <property type="entry name" value="Diguanylate_Cyclase"/>
</dbReference>
<dbReference type="NCBIfam" id="TIGR00229">
    <property type="entry name" value="sensory_box"/>
    <property type="match status" value="1"/>
</dbReference>
<dbReference type="InterPro" id="IPR001610">
    <property type="entry name" value="PAC"/>
</dbReference>
<dbReference type="GO" id="GO:0005886">
    <property type="term" value="C:plasma membrane"/>
    <property type="evidence" value="ECO:0007669"/>
    <property type="project" value="TreeGrafter"/>
</dbReference>
<keyword evidence="9" id="KW-1185">Reference proteome</keyword>
<feature type="domain" description="GGDEF" evidence="7">
    <location>
        <begin position="544"/>
        <end position="678"/>
    </location>
</feature>
<sequence>MDFPGVAKSQLEDRLINESYKDFYFMILADFFAVILYALILWPIITSPGLLLSWVLLIVIVNDGLRAIMVFYFNREITQSGLRKAAFWKTYFILNNTLSGVLWALGGLLFLYVDDALYRMIIFVYLTGLLGAPLAKLLTDLGAYIGFMTPIALVMLFLSVSIIPGFALMLFLAVVLYVGLIVFASTSANQFLLKSIYLELYSSALLLDLKRSEENFRNTIENAPIGMALVSPEGYCIHANRTLQDTLGYSDKELKNKNLLDITFHDDLGITKESMSKIINGDMRISHLEKRFVRKDGSVIWAMVSLSLIRDEKGEPLNFILQMKDVSDRIQNEEKMRQLNEKTLETLNELKLLEHDESLLNKLNRSLQICISVEEAYPRIRLVAEELFPELSGGLMVFNKATNQLETVIQWGEQDILTKHCLPLDCYVIREADIIDVDEPHKSIPCNHYINPPQGGYMGVPLIVQNELIGVIHVFASVQKKLTQHQRDMAISFSNIVKLALANINLRTSLNELSLHDPLTNLYNRRYLNDLLARELIRLAREKNTLCVGMLDLDNFKKFNDTYSHLAGDEVLRVVGQLLKKNFRDTDIAFRYGGEEFVVALLNTTLEQAAKKLDQFREMLKEIPIVYKNQRLSNITISIGVAEAPRHGATIDEIIKAADQALYDAKQAGKDQVKIYKTTL</sequence>
<comment type="cofactor">
    <cofactor evidence="1">
        <name>Mg(2+)</name>
        <dbReference type="ChEBI" id="CHEBI:18420"/>
    </cofactor>
</comment>
<dbReference type="InterPro" id="IPR000014">
    <property type="entry name" value="PAS"/>
</dbReference>
<keyword evidence="4" id="KW-0812">Transmembrane</keyword>
<evidence type="ECO:0000259" key="6">
    <source>
        <dbReference type="PROSITE" id="PS50113"/>
    </source>
</evidence>
<dbReference type="InterPro" id="IPR000700">
    <property type="entry name" value="PAS-assoc_C"/>
</dbReference>
<dbReference type="EMBL" id="LNYA01000018">
    <property type="protein sequence ID" value="KTC98585.1"/>
    <property type="molecule type" value="Genomic_DNA"/>
</dbReference>
<dbReference type="Pfam" id="PF00989">
    <property type="entry name" value="PAS"/>
    <property type="match status" value="1"/>
</dbReference>
<dbReference type="SMART" id="SM00267">
    <property type="entry name" value="GGDEF"/>
    <property type="match status" value="1"/>
</dbReference>
<dbReference type="GO" id="GO:1902201">
    <property type="term" value="P:negative regulation of bacterial-type flagellum-dependent cell motility"/>
    <property type="evidence" value="ECO:0007669"/>
    <property type="project" value="TreeGrafter"/>
</dbReference>
<dbReference type="SMART" id="SM00091">
    <property type="entry name" value="PAS"/>
    <property type="match status" value="1"/>
</dbReference>
<evidence type="ECO:0000259" key="5">
    <source>
        <dbReference type="PROSITE" id="PS50112"/>
    </source>
</evidence>
<dbReference type="EC" id="2.7.7.65" evidence="2"/>
<dbReference type="SMART" id="SM00086">
    <property type="entry name" value="PAC"/>
    <property type="match status" value="1"/>
</dbReference>
<dbReference type="Pfam" id="PF00990">
    <property type="entry name" value="GGDEF"/>
    <property type="match status" value="1"/>
</dbReference>
<dbReference type="PROSITE" id="PS50887">
    <property type="entry name" value="GGDEF"/>
    <property type="match status" value="1"/>
</dbReference>
<dbReference type="InterPro" id="IPR013767">
    <property type="entry name" value="PAS_fold"/>
</dbReference>
<dbReference type="GO" id="GO:0006355">
    <property type="term" value="P:regulation of DNA-templated transcription"/>
    <property type="evidence" value="ECO:0007669"/>
    <property type="project" value="InterPro"/>
</dbReference>
<evidence type="ECO:0000256" key="2">
    <source>
        <dbReference type="ARBA" id="ARBA00012528"/>
    </source>
</evidence>
<dbReference type="CDD" id="cd00130">
    <property type="entry name" value="PAS"/>
    <property type="match status" value="1"/>
</dbReference>
<proteinExistence type="predicted"/>
<dbReference type="InterPro" id="IPR029016">
    <property type="entry name" value="GAF-like_dom_sf"/>
</dbReference>
<dbReference type="GO" id="GO:0043709">
    <property type="term" value="P:cell adhesion involved in single-species biofilm formation"/>
    <property type="evidence" value="ECO:0007669"/>
    <property type="project" value="TreeGrafter"/>
</dbReference>
<dbReference type="Gene3D" id="3.30.450.40">
    <property type="match status" value="1"/>
</dbReference>
<feature type="transmembrane region" description="Helical" evidence="4">
    <location>
        <begin position="51"/>
        <end position="74"/>
    </location>
</feature>
<dbReference type="PANTHER" id="PTHR45138">
    <property type="entry name" value="REGULATORY COMPONENTS OF SENSORY TRANSDUCTION SYSTEM"/>
    <property type="match status" value="1"/>
</dbReference>
<evidence type="ECO:0000313" key="8">
    <source>
        <dbReference type="EMBL" id="KTC98585.1"/>
    </source>
</evidence>
<evidence type="ECO:0000256" key="4">
    <source>
        <dbReference type="SAM" id="Phobius"/>
    </source>
</evidence>
<dbReference type="InterPro" id="IPR035965">
    <property type="entry name" value="PAS-like_dom_sf"/>
</dbReference>
<dbReference type="SUPFAM" id="SSF55781">
    <property type="entry name" value="GAF domain-like"/>
    <property type="match status" value="1"/>
</dbReference>
<dbReference type="Gene3D" id="3.30.450.20">
    <property type="entry name" value="PAS domain"/>
    <property type="match status" value="1"/>
</dbReference>